<evidence type="ECO:0000256" key="2">
    <source>
        <dbReference type="ARBA" id="ARBA00022448"/>
    </source>
</evidence>
<evidence type="ECO:0000256" key="6">
    <source>
        <dbReference type="ARBA" id="ARBA00023065"/>
    </source>
</evidence>
<dbReference type="HAMAP" id="MF_00115">
    <property type="entry name" value="MscL"/>
    <property type="match status" value="1"/>
</dbReference>
<evidence type="ECO:0000256" key="9">
    <source>
        <dbReference type="HAMAP-Rule" id="MF_00115"/>
    </source>
</evidence>
<dbReference type="AlphaFoldDB" id="A0A2M6WSF1"/>
<dbReference type="GO" id="GO:0005886">
    <property type="term" value="C:plasma membrane"/>
    <property type="evidence" value="ECO:0007669"/>
    <property type="project" value="UniProtKB-SubCell"/>
</dbReference>
<reference evidence="11" key="1">
    <citation type="submission" date="2017-09" db="EMBL/GenBank/DDBJ databases">
        <title>Depth-based differentiation of microbial function through sediment-hosted aquifers and enrichment of novel symbionts in the deep terrestrial subsurface.</title>
        <authorList>
            <person name="Probst A.J."/>
            <person name="Ladd B."/>
            <person name="Jarett J.K."/>
            <person name="Geller-Mcgrath D.E."/>
            <person name="Sieber C.M.K."/>
            <person name="Emerson J.B."/>
            <person name="Anantharaman K."/>
            <person name="Thomas B.C."/>
            <person name="Malmstrom R."/>
            <person name="Stieglmeier M."/>
            <person name="Klingl A."/>
            <person name="Woyke T."/>
            <person name="Ryan C.M."/>
            <person name="Banfield J.F."/>
        </authorList>
    </citation>
    <scope>NUCLEOTIDE SEQUENCE [LARGE SCALE GENOMIC DNA]</scope>
</reference>
<evidence type="ECO:0000256" key="5">
    <source>
        <dbReference type="ARBA" id="ARBA00022989"/>
    </source>
</evidence>
<evidence type="ECO:0000313" key="11">
    <source>
        <dbReference type="Proteomes" id="UP000228533"/>
    </source>
</evidence>
<feature type="transmembrane region" description="Helical" evidence="9">
    <location>
        <begin position="21"/>
        <end position="46"/>
    </location>
</feature>
<gene>
    <name evidence="9 10" type="primary">mscL</name>
    <name evidence="10" type="ORF">COT94_04035</name>
</gene>
<evidence type="ECO:0000313" key="10">
    <source>
        <dbReference type="EMBL" id="PIT95729.1"/>
    </source>
</evidence>
<keyword evidence="7 9" id="KW-0472">Membrane</keyword>
<dbReference type="InterPro" id="IPR001185">
    <property type="entry name" value="MS_channel"/>
</dbReference>
<evidence type="ECO:0000256" key="4">
    <source>
        <dbReference type="ARBA" id="ARBA00022692"/>
    </source>
</evidence>
<dbReference type="EMBL" id="PFAM01000023">
    <property type="protein sequence ID" value="PIT95729.1"/>
    <property type="molecule type" value="Genomic_DNA"/>
</dbReference>
<organism evidence="10 11">
    <name type="scientific">Candidatus Falkowbacteria bacterium CG10_big_fil_rev_8_21_14_0_10_37_14</name>
    <dbReference type="NCBI Taxonomy" id="1974561"/>
    <lineage>
        <taxon>Bacteria</taxon>
        <taxon>Candidatus Falkowiibacteriota</taxon>
    </lineage>
</organism>
<dbReference type="PRINTS" id="PR01264">
    <property type="entry name" value="MECHCHANNEL"/>
</dbReference>
<evidence type="ECO:0000256" key="8">
    <source>
        <dbReference type="ARBA" id="ARBA00023303"/>
    </source>
</evidence>
<proteinExistence type="inferred from homology"/>
<evidence type="ECO:0000256" key="3">
    <source>
        <dbReference type="ARBA" id="ARBA00022475"/>
    </source>
</evidence>
<sequence length="137" mass="15018">MFKEFKKFLLRGNVVDLSVGVVVGAAFGSVVSALVSDLLTPFISAIARVPDFSAWAFAINGSKFMYGHFINAIVSFILISGSIFFFVVKPMNMLISRSRKEAPLDPTTKKCPECLAEVPIAAKRCQHCTQVIIKSEK</sequence>
<comment type="subunit">
    <text evidence="9">Homopentamer.</text>
</comment>
<dbReference type="Gene3D" id="1.10.1200.120">
    <property type="entry name" value="Large-conductance mechanosensitive channel, MscL, domain 1"/>
    <property type="match status" value="1"/>
</dbReference>
<name>A0A2M6WSF1_9BACT</name>
<keyword evidence="4 9" id="KW-0812">Transmembrane</keyword>
<dbReference type="PANTHER" id="PTHR30266:SF2">
    <property type="entry name" value="LARGE-CONDUCTANCE MECHANOSENSITIVE CHANNEL"/>
    <property type="match status" value="1"/>
</dbReference>
<dbReference type="InterPro" id="IPR037673">
    <property type="entry name" value="MSC/AndL"/>
</dbReference>
<keyword evidence="5 9" id="KW-1133">Transmembrane helix</keyword>
<protein>
    <recommendedName>
        <fullName evidence="9">Large-conductance mechanosensitive channel</fullName>
    </recommendedName>
</protein>
<feature type="transmembrane region" description="Helical" evidence="9">
    <location>
        <begin position="66"/>
        <end position="88"/>
    </location>
</feature>
<keyword evidence="2 9" id="KW-0813">Transport</keyword>
<evidence type="ECO:0000256" key="1">
    <source>
        <dbReference type="ARBA" id="ARBA00004141"/>
    </source>
</evidence>
<dbReference type="InterPro" id="IPR036019">
    <property type="entry name" value="MscL_channel"/>
</dbReference>
<evidence type="ECO:0000256" key="7">
    <source>
        <dbReference type="ARBA" id="ARBA00023136"/>
    </source>
</evidence>
<comment type="similarity">
    <text evidence="9">Belongs to the MscL family.</text>
</comment>
<keyword evidence="8 9" id="KW-0407">Ion channel</keyword>
<dbReference type="Pfam" id="PF01741">
    <property type="entry name" value="MscL"/>
    <property type="match status" value="1"/>
</dbReference>
<keyword evidence="3 9" id="KW-1003">Cell membrane</keyword>
<dbReference type="PANTHER" id="PTHR30266">
    <property type="entry name" value="MECHANOSENSITIVE CHANNEL MSCL"/>
    <property type="match status" value="1"/>
</dbReference>
<comment type="caution">
    <text evidence="10">The sequence shown here is derived from an EMBL/GenBank/DDBJ whole genome shotgun (WGS) entry which is preliminary data.</text>
</comment>
<comment type="subcellular location">
    <subcellularLocation>
        <location evidence="9">Cell membrane</location>
        <topology evidence="9">Multi-pass membrane protein</topology>
    </subcellularLocation>
    <subcellularLocation>
        <location evidence="1">Membrane</location>
        <topology evidence="1">Multi-pass membrane protein</topology>
    </subcellularLocation>
</comment>
<dbReference type="SUPFAM" id="SSF81330">
    <property type="entry name" value="Gated mechanosensitive channel"/>
    <property type="match status" value="1"/>
</dbReference>
<dbReference type="GO" id="GO:0008381">
    <property type="term" value="F:mechanosensitive monoatomic ion channel activity"/>
    <property type="evidence" value="ECO:0007669"/>
    <property type="project" value="UniProtKB-UniRule"/>
</dbReference>
<accession>A0A2M6WSF1</accession>
<dbReference type="Proteomes" id="UP000228533">
    <property type="component" value="Unassembled WGS sequence"/>
</dbReference>
<keyword evidence="6 9" id="KW-0406">Ion transport</keyword>
<comment type="function">
    <text evidence="9">Channel that opens in response to stretch forces in the membrane lipid bilayer. May participate in the regulation of osmotic pressure changes within the cell.</text>
</comment>
<dbReference type="NCBIfam" id="TIGR00220">
    <property type="entry name" value="mscL"/>
    <property type="match status" value="1"/>
</dbReference>